<dbReference type="SUPFAM" id="SSF48179">
    <property type="entry name" value="6-phosphogluconate dehydrogenase C-terminal domain-like"/>
    <property type="match status" value="1"/>
</dbReference>
<dbReference type="EMBL" id="JACHFD010000012">
    <property type="protein sequence ID" value="MBB5352441.1"/>
    <property type="molecule type" value="Genomic_DNA"/>
</dbReference>
<name>A0A840VIA2_9BACT</name>
<dbReference type="AlphaFoldDB" id="A0A840VIA2"/>
<dbReference type="RefSeq" id="WP_184019483.1">
    <property type="nucleotide sequence ID" value="NZ_JACHFD010000012.1"/>
</dbReference>
<keyword evidence="1" id="KW-0560">Oxidoreductase</keyword>
<dbReference type="InterPro" id="IPR008927">
    <property type="entry name" value="6-PGluconate_DH-like_C_sf"/>
</dbReference>
<dbReference type="Gene3D" id="1.10.3660.10">
    <property type="entry name" value="6-phosphogluconate dehydrogenase C-terminal like domain"/>
    <property type="match status" value="1"/>
</dbReference>
<feature type="domain" description="Prephenate/arogenate dehydrogenase" evidence="2">
    <location>
        <begin position="10"/>
        <end position="292"/>
    </location>
</feature>
<dbReference type="PROSITE" id="PS51176">
    <property type="entry name" value="PDH_ADH"/>
    <property type="match status" value="1"/>
</dbReference>
<dbReference type="Proteomes" id="UP000557717">
    <property type="component" value="Unassembled WGS sequence"/>
</dbReference>
<dbReference type="GO" id="GO:0006571">
    <property type="term" value="P:tyrosine biosynthetic process"/>
    <property type="evidence" value="ECO:0007669"/>
    <property type="project" value="InterPro"/>
</dbReference>
<dbReference type="Pfam" id="PF20463">
    <property type="entry name" value="PDH_C"/>
    <property type="match status" value="1"/>
</dbReference>
<dbReference type="GO" id="GO:0004665">
    <property type="term" value="F:prephenate dehydrogenase (NADP+) activity"/>
    <property type="evidence" value="ECO:0007669"/>
    <property type="project" value="InterPro"/>
</dbReference>
<gene>
    <name evidence="3" type="ORF">HNR46_002686</name>
</gene>
<dbReference type="InterPro" id="IPR036291">
    <property type="entry name" value="NAD(P)-bd_dom_sf"/>
</dbReference>
<reference evidence="3 4" key="1">
    <citation type="submission" date="2020-08" db="EMBL/GenBank/DDBJ databases">
        <title>Genomic Encyclopedia of Type Strains, Phase IV (KMG-IV): sequencing the most valuable type-strain genomes for metagenomic binning, comparative biology and taxonomic classification.</title>
        <authorList>
            <person name="Goeker M."/>
        </authorList>
    </citation>
    <scope>NUCLEOTIDE SEQUENCE [LARGE SCALE GENOMIC DNA]</scope>
    <source>
        <strain evidence="3 4">YC6886</strain>
    </source>
</reference>
<dbReference type="InterPro" id="IPR003099">
    <property type="entry name" value="Prephen_DH"/>
</dbReference>
<dbReference type="Gene3D" id="3.40.50.720">
    <property type="entry name" value="NAD(P)-binding Rossmann-like Domain"/>
    <property type="match status" value="1"/>
</dbReference>
<dbReference type="InterPro" id="IPR046826">
    <property type="entry name" value="PDH_N"/>
</dbReference>
<evidence type="ECO:0000256" key="1">
    <source>
        <dbReference type="ARBA" id="ARBA00023002"/>
    </source>
</evidence>
<protein>
    <submittedName>
        <fullName evidence="3">Prephenate dehydrogenase</fullName>
    </submittedName>
</protein>
<dbReference type="InterPro" id="IPR050812">
    <property type="entry name" value="Preph/Arog_dehydrog"/>
</dbReference>
<accession>A0A840VIA2</accession>
<sequence length="293" mass="31382">MSGKRVNWMERIAVIGGGLLGGSLALRLAGEKDVRLWARREASVALAQELGVEQASTDLAATLAGVELVVLSVPVGVMPGLVDRMLEAGLPEDCLVTDVGSVKAVVHREVAPRLRERGRVFVGSHPMAGGEKQGMEAARRDLFEGAMCFLTGREGAQTGEGECLETFWRELGCRTEWIDPLAHDRVVARISHLPHVMAAVTARAALANPEDARYGGGGLRDTTRVAGGHPGMWAEILLENREAVGRSLVEARDFLGEILASLESGDHEAVLRWLTEASELHASGRAVIQNECG</sequence>
<evidence type="ECO:0000313" key="4">
    <source>
        <dbReference type="Proteomes" id="UP000557717"/>
    </source>
</evidence>
<dbReference type="GO" id="GO:0070403">
    <property type="term" value="F:NAD+ binding"/>
    <property type="evidence" value="ECO:0007669"/>
    <property type="project" value="InterPro"/>
</dbReference>
<proteinExistence type="predicted"/>
<evidence type="ECO:0000313" key="3">
    <source>
        <dbReference type="EMBL" id="MBB5352441.1"/>
    </source>
</evidence>
<dbReference type="SUPFAM" id="SSF51735">
    <property type="entry name" value="NAD(P)-binding Rossmann-fold domains"/>
    <property type="match status" value="1"/>
</dbReference>
<dbReference type="GO" id="GO:0008977">
    <property type="term" value="F:prephenate dehydrogenase (NAD+) activity"/>
    <property type="evidence" value="ECO:0007669"/>
    <property type="project" value="InterPro"/>
</dbReference>
<dbReference type="PANTHER" id="PTHR21363">
    <property type="entry name" value="PREPHENATE DEHYDROGENASE"/>
    <property type="match status" value="1"/>
</dbReference>
<comment type="caution">
    <text evidence="3">The sequence shown here is derived from an EMBL/GenBank/DDBJ whole genome shotgun (WGS) entry which is preliminary data.</text>
</comment>
<evidence type="ECO:0000259" key="2">
    <source>
        <dbReference type="PROSITE" id="PS51176"/>
    </source>
</evidence>
<dbReference type="InterPro" id="IPR046825">
    <property type="entry name" value="PDH_C"/>
</dbReference>
<keyword evidence="4" id="KW-1185">Reference proteome</keyword>
<dbReference type="PANTHER" id="PTHR21363:SF0">
    <property type="entry name" value="PREPHENATE DEHYDROGENASE [NADP(+)]"/>
    <property type="match status" value="1"/>
</dbReference>
<dbReference type="Pfam" id="PF02153">
    <property type="entry name" value="PDH_N"/>
    <property type="match status" value="1"/>
</dbReference>
<organism evidence="3 4">
    <name type="scientific">Haloferula luteola</name>
    <dbReference type="NCBI Taxonomy" id="595692"/>
    <lineage>
        <taxon>Bacteria</taxon>
        <taxon>Pseudomonadati</taxon>
        <taxon>Verrucomicrobiota</taxon>
        <taxon>Verrucomicrobiia</taxon>
        <taxon>Verrucomicrobiales</taxon>
        <taxon>Verrucomicrobiaceae</taxon>
        <taxon>Haloferula</taxon>
    </lineage>
</organism>